<evidence type="ECO:0000313" key="6">
    <source>
        <dbReference type="Proteomes" id="UP000447434"/>
    </source>
</evidence>
<dbReference type="Pfam" id="PF00232">
    <property type="entry name" value="Glyco_hydro_1"/>
    <property type="match status" value="1"/>
</dbReference>
<dbReference type="Proteomes" id="UP000447434">
    <property type="component" value="Chromosome 19"/>
</dbReference>
<name>A0A6A4NZG6_LUPAL</name>
<dbReference type="PRINTS" id="PR00131">
    <property type="entry name" value="GLHYDRLASE1"/>
</dbReference>
<organism evidence="5 6">
    <name type="scientific">Lupinus albus</name>
    <name type="common">White lupine</name>
    <name type="synonym">Lupinus termis</name>
    <dbReference type="NCBI Taxonomy" id="3870"/>
    <lineage>
        <taxon>Eukaryota</taxon>
        <taxon>Viridiplantae</taxon>
        <taxon>Streptophyta</taxon>
        <taxon>Embryophyta</taxon>
        <taxon>Tracheophyta</taxon>
        <taxon>Spermatophyta</taxon>
        <taxon>Magnoliopsida</taxon>
        <taxon>eudicotyledons</taxon>
        <taxon>Gunneridae</taxon>
        <taxon>Pentapetalae</taxon>
        <taxon>rosids</taxon>
        <taxon>fabids</taxon>
        <taxon>Fabales</taxon>
        <taxon>Fabaceae</taxon>
        <taxon>Papilionoideae</taxon>
        <taxon>50 kb inversion clade</taxon>
        <taxon>genistoids sensu lato</taxon>
        <taxon>core genistoids</taxon>
        <taxon>Genisteae</taxon>
        <taxon>Lupinus</taxon>
    </lineage>
</organism>
<comment type="similarity">
    <text evidence="1 4">Belongs to the glycosyl hydrolase 1 family.</text>
</comment>
<keyword evidence="2" id="KW-0378">Hydrolase</keyword>
<dbReference type="GO" id="GO:0005975">
    <property type="term" value="P:carbohydrate metabolic process"/>
    <property type="evidence" value="ECO:0007669"/>
    <property type="project" value="InterPro"/>
</dbReference>
<dbReference type="PANTHER" id="PTHR10353">
    <property type="entry name" value="GLYCOSYL HYDROLASE"/>
    <property type="match status" value="1"/>
</dbReference>
<evidence type="ECO:0000256" key="2">
    <source>
        <dbReference type="ARBA" id="ARBA00022801"/>
    </source>
</evidence>
<proteinExistence type="inferred from homology"/>
<dbReference type="FunFam" id="3.20.20.80:FF:000020">
    <property type="entry name" value="Beta-glucosidase 12"/>
    <property type="match status" value="1"/>
</dbReference>
<evidence type="ECO:0000256" key="1">
    <source>
        <dbReference type="ARBA" id="ARBA00010838"/>
    </source>
</evidence>
<evidence type="ECO:0000256" key="3">
    <source>
        <dbReference type="ARBA" id="ARBA00023295"/>
    </source>
</evidence>
<dbReference type="PANTHER" id="PTHR10353:SF206">
    <property type="entry name" value="GLYCOSIDE HYDROLASE FAMILY 1 PROTEIN"/>
    <property type="match status" value="1"/>
</dbReference>
<keyword evidence="3" id="KW-0326">Glycosidase</keyword>
<dbReference type="OrthoDB" id="65569at2759"/>
<dbReference type="EMBL" id="WOCE01000019">
    <property type="protein sequence ID" value="KAE9593294.1"/>
    <property type="molecule type" value="Genomic_DNA"/>
</dbReference>
<accession>A0A6A4NZG6</accession>
<dbReference type="Gene3D" id="3.20.20.80">
    <property type="entry name" value="Glycosidases"/>
    <property type="match status" value="1"/>
</dbReference>
<dbReference type="AlphaFoldDB" id="A0A6A4NZG6"/>
<dbReference type="InterPro" id="IPR017853">
    <property type="entry name" value="GH"/>
</dbReference>
<reference evidence="6" key="1">
    <citation type="journal article" date="2020" name="Nat. Commun.">
        <title>Genome sequence of the cluster root forming white lupin.</title>
        <authorList>
            <person name="Hufnagel B."/>
            <person name="Marques A."/>
            <person name="Soriano A."/>
            <person name="Marques L."/>
            <person name="Divol F."/>
            <person name="Doumas P."/>
            <person name="Sallet E."/>
            <person name="Mancinotti D."/>
            <person name="Carrere S."/>
            <person name="Marande W."/>
            <person name="Arribat S."/>
            <person name="Keller J."/>
            <person name="Huneau C."/>
            <person name="Blein T."/>
            <person name="Aime D."/>
            <person name="Laguerre M."/>
            <person name="Taylor J."/>
            <person name="Schubert V."/>
            <person name="Nelson M."/>
            <person name="Geu-Flores F."/>
            <person name="Crespi M."/>
            <person name="Gallardo-Guerrero K."/>
            <person name="Delaux P.-M."/>
            <person name="Salse J."/>
            <person name="Berges H."/>
            <person name="Guyot R."/>
            <person name="Gouzy J."/>
            <person name="Peret B."/>
        </authorList>
    </citation>
    <scope>NUCLEOTIDE SEQUENCE [LARGE SCALE GENOMIC DNA]</scope>
    <source>
        <strain evidence="6">cv. Amiga</strain>
    </source>
</reference>
<dbReference type="GO" id="GO:0008422">
    <property type="term" value="F:beta-glucosidase activity"/>
    <property type="evidence" value="ECO:0007669"/>
    <property type="project" value="TreeGrafter"/>
</dbReference>
<evidence type="ECO:0000313" key="5">
    <source>
        <dbReference type="EMBL" id="KAE9593294.1"/>
    </source>
</evidence>
<dbReference type="InterPro" id="IPR001360">
    <property type="entry name" value="Glyco_hydro_1"/>
</dbReference>
<keyword evidence="6" id="KW-1185">Reference proteome</keyword>
<evidence type="ECO:0000256" key="4">
    <source>
        <dbReference type="RuleBase" id="RU003690"/>
    </source>
</evidence>
<gene>
    <name evidence="5" type="ORF">Lalb_Chr19g0138251</name>
</gene>
<comment type="caution">
    <text evidence="5">The sequence shown here is derived from an EMBL/GenBank/DDBJ whole genome shotgun (WGS) entry which is preliminary data.</text>
</comment>
<dbReference type="SUPFAM" id="SSF51445">
    <property type="entry name" value="(Trans)glycosidases"/>
    <property type="match status" value="1"/>
</dbReference>
<sequence length="393" mass="45644">MKYMNTDAYRFSISWPRILPKGKISGGINQKGIEYYNNLIDELIANGLQPFVTLFHWDLPQALQDEYGGFLSPHIINDFQDYAELCFKEFGDRVKHWITINEPWSFSVGNPGHYVSLHYQLLAHAAAVKIYKTKYQGSQKGLIGITLNSNWFLPFSEDKADHVAVQRALDFMFGCLMEPLTKGKYPKSMRSLLGSQLQNFTKEQSNLVIGSFDFIGLNYYTANYASNTSYPSNDSSTPSFIKDSQVNFTTERNGRPIGQRAASDWLYVYPKGIWELLLYTKKKFKNPLIYITENGVEEYNDPTLSLEESLMDTYRIDYYYRHLYYILAAIKDGVKVKGYFAWSLLDNFEWVSGYSVRFGINFVDYNDNLKRHSKLSAHWFRNFLKKNIRLEAL</sequence>
<protein>
    <submittedName>
        <fullName evidence="5">Putative beta-glucosidase</fullName>
    </submittedName>
</protein>